<feature type="chain" id="PRO_5042923714" description="Gnk2-homologous domain-containing protein" evidence="15">
    <location>
        <begin position="25"/>
        <end position="298"/>
    </location>
</feature>
<organism evidence="17 18">
    <name type="scientific">Citrus x changshan-huyou</name>
    <dbReference type="NCBI Taxonomy" id="2935761"/>
    <lineage>
        <taxon>Eukaryota</taxon>
        <taxon>Viridiplantae</taxon>
        <taxon>Streptophyta</taxon>
        <taxon>Embryophyta</taxon>
        <taxon>Tracheophyta</taxon>
        <taxon>Spermatophyta</taxon>
        <taxon>Magnoliopsida</taxon>
        <taxon>eudicotyledons</taxon>
        <taxon>Gunneridae</taxon>
        <taxon>Pentapetalae</taxon>
        <taxon>rosids</taxon>
        <taxon>malvids</taxon>
        <taxon>Sapindales</taxon>
        <taxon>Rutaceae</taxon>
        <taxon>Aurantioideae</taxon>
        <taxon>Citrus</taxon>
    </lineage>
</organism>
<reference evidence="17 18" key="1">
    <citation type="submission" date="2024-05" db="EMBL/GenBank/DDBJ databases">
        <title>Haplotype-resolved chromosome-level genome assembly of Huyou (Citrus changshanensis).</title>
        <authorList>
            <person name="Miao C."/>
            <person name="Chen W."/>
            <person name="Wu Y."/>
            <person name="Wang L."/>
            <person name="Zhao S."/>
            <person name="Grierson D."/>
            <person name="Xu C."/>
            <person name="Chen K."/>
        </authorList>
    </citation>
    <scope>NUCLEOTIDE SEQUENCE [LARGE SCALE GENOMIC DNA]</scope>
    <source>
        <strain evidence="17">01-14</strain>
        <tissue evidence="17">Leaf</tissue>
    </source>
</reference>
<keyword evidence="18" id="KW-1185">Reference proteome</keyword>
<keyword evidence="3" id="KW-1003">Cell membrane</keyword>
<evidence type="ECO:0000259" key="16">
    <source>
        <dbReference type="PROSITE" id="PS51473"/>
    </source>
</evidence>
<dbReference type="PANTHER" id="PTHR32080:SF36">
    <property type="entry name" value="PLASMODESMATA-LOCATED PROTEIN 1"/>
    <property type="match status" value="1"/>
</dbReference>
<dbReference type="Gene3D" id="3.30.430.20">
    <property type="entry name" value="Gnk2 domain, C-X8-C-X2-C motif"/>
    <property type="match status" value="2"/>
</dbReference>
<evidence type="ECO:0000256" key="9">
    <source>
        <dbReference type="ARBA" id="ARBA00022989"/>
    </source>
</evidence>
<dbReference type="GO" id="GO:0005886">
    <property type="term" value="C:plasma membrane"/>
    <property type="evidence" value="ECO:0007669"/>
    <property type="project" value="UniProtKB-SubCell"/>
</dbReference>
<dbReference type="FunFam" id="3.30.430.20:FF:000008">
    <property type="entry name" value="cysteine-rich repeat secretory protein 3"/>
    <property type="match status" value="1"/>
</dbReference>
<dbReference type="InterPro" id="IPR038408">
    <property type="entry name" value="GNK2_sf"/>
</dbReference>
<evidence type="ECO:0000256" key="2">
    <source>
        <dbReference type="ARBA" id="ARBA00022448"/>
    </source>
</evidence>
<dbReference type="InterPro" id="IPR051378">
    <property type="entry name" value="Cell2Cell_Antifungal"/>
</dbReference>
<sequence length="298" mass="32691">MDFHTNPSSLSLILFTTLVIFVHAKTDSDITNLVYRGCAEQKFPNPSEVYTQNLNTLLSSLVSRSSQETFNTTTSGDDQTSITGLYQCRGDLTAPECYTCVSKIPDLAYKLCSKAVASRVQLSGCYLKYEVIGFSQVPETELLYKICGSAQVTGAAVFEQRRNTAFNMVTNGVKNSVELFYTGTYEHVYILGQCEGDIASGNCGDCVKTATERAKNECDDSISAQIYLNKCFISYSYYPNGVPNPNSSLSSDGTRQHTQKTVAMAVGIVAAVGFVLVLLLFVRSVMKKKRTGKYEGHQ</sequence>
<feature type="transmembrane region" description="Helical" evidence="14">
    <location>
        <begin position="262"/>
        <end position="282"/>
    </location>
</feature>
<evidence type="ECO:0000256" key="4">
    <source>
        <dbReference type="ARBA" id="ARBA00022581"/>
    </source>
</evidence>
<keyword evidence="7" id="KW-0677">Repeat</keyword>
<dbReference type="FunFam" id="3.30.430.20:FF:000001">
    <property type="entry name" value="cysteine-rich repeat secretory protein 3"/>
    <property type="match status" value="1"/>
</dbReference>
<keyword evidence="11" id="KW-1015">Disulfide bond</keyword>
<dbReference type="EMBL" id="JBCGBO010000005">
    <property type="protein sequence ID" value="KAK9201441.1"/>
    <property type="molecule type" value="Genomic_DNA"/>
</dbReference>
<dbReference type="InterPro" id="IPR002902">
    <property type="entry name" value="GNK2"/>
</dbReference>
<evidence type="ECO:0000256" key="12">
    <source>
        <dbReference type="ARBA" id="ARBA00024184"/>
    </source>
</evidence>
<feature type="domain" description="Gnk2-homologous" evidence="16">
    <location>
        <begin position="31"/>
        <end position="134"/>
    </location>
</feature>
<comment type="caution">
    <text evidence="17">The sequence shown here is derived from an EMBL/GenBank/DDBJ whole genome shotgun (WGS) entry which is preliminary data.</text>
</comment>
<evidence type="ECO:0000256" key="15">
    <source>
        <dbReference type="SAM" id="SignalP"/>
    </source>
</evidence>
<evidence type="ECO:0000256" key="7">
    <source>
        <dbReference type="ARBA" id="ARBA00022737"/>
    </source>
</evidence>
<keyword evidence="8" id="KW-0965">Cell junction</keyword>
<dbReference type="Pfam" id="PF01657">
    <property type="entry name" value="Stress-antifung"/>
    <property type="match status" value="2"/>
</dbReference>
<dbReference type="CDD" id="cd23509">
    <property type="entry name" value="Gnk2-like"/>
    <property type="match status" value="2"/>
</dbReference>
<evidence type="ECO:0000313" key="17">
    <source>
        <dbReference type="EMBL" id="KAK9201441.1"/>
    </source>
</evidence>
<evidence type="ECO:0000256" key="11">
    <source>
        <dbReference type="ARBA" id="ARBA00023157"/>
    </source>
</evidence>
<feature type="domain" description="Gnk2-homologous" evidence="16">
    <location>
        <begin position="140"/>
        <end position="240"/>
    </location>
</feature>
<evidence type="ECO:0000256" key="13">
    <source>
        <dbReference type="ARBA" id="ARBA00038393"/>
    </source>
</evidence>
<dbReference type="AlphaFoldDB" id="A0AAP0QN02"/>
<comment type="similarity">
    <text evidence="13">Belongs to the cysteine-rich repeat secretory protein family. Plasmodesmata-located proteins (PDLD) subfamily.</text>
</comment>
<keyword evidence="9 14" id="KW-1133">Transmembrane helix</keyword>
<dbReference type="GO" id="GO:0010497">
    <property type="term" value="P:plasmodesmata-mediated intercellular transport"/>
    <property type="evidence" value="ECO:0007669"/>
    <property type="project" value="TreeGrafter"/>
</dbReference>
<evidence type="ECO:0000256" key="6">
    <source>
        <dbReference type="ARBA" id="ARBA00022729"/>
    </source>
</evidence>
<protein>
    <recommendedName>
        <fullName evidence="16">Gnk2-homologous domain-containing protein</fullName>
    </recommendedName>
</protein>
<dbReference type="Proteomes" id="UP001428341">
    <property type="component" value="Unassembled WGS sequence"/>
</dbReference>
<evidence type="ECO:0000256" key="10">
    <source>
        <dbReference type="ARBA" id="ARBA00023136"/>
    </source>
</evidence>
<accession>A0AAP0QN02</accession>
<comment type="subcellular location">
    <subcellularLocation>
        <location evidence="12">Cell junction</location>
        <location evidence="12">Plasmodesma</location>
    </subcellularLocation>
    <subcellularLocation>
        <location evidence="1">Cell membrane</location>
        <topology evidence="1">Single-pass type I membrane protein</topology>
    </subcellularLocation>
</comment>
<evidence type="ECO:0000256" key="8">
    <source>
        <dbReference type="ARBA" id="ARBA00022949"/>
    </source>
</evidence>
<proteinExistence type="inferred from homology"/>
<dbReference type="PANTHER" id="PTHR32080">
    <property type="entry name" value="ANTIFUNGAL PROTEIN GINKBILOBIN-2-LIKE"/>
    <property type="match status" value="1"/>
</dbReference>
<evidence type="ECO:0000256" key="14">
    <source>
        <dbReference type="SAM" id="Phobius"/>
    </source>
</evidence>
<keyword evidence="10 14" id="KW-0472">Membrane</keyword>
<evidence type="ECO:0000256" key="3">
    <source>
        <dbReference type="ARBA" id="ARBA00022475"/>
    </source>
</evidence>
<keyword evidence="2" id="KW-0813">Transport</keyword>
<dbReference type="GO" id="GO:0009506">
    <property type="term" value="C:plasmodesma"/>
    <property type="evidence" value="ECO:0007669"/>
    <property type="project" value="UniProtKB-SubCell"/>
</dbReference>
<keyword evidence="5 14" id="KW-0812">Transmembrane</keyword>
<gene>
    <name evidence="17" type="ORF">WN944_016643</name>
</gene>
<dbReference type="GO" id="GO:0046739">
    <property type="term" value="P:transport of virus in multicellular host"/>
    <property type="evidence" value="ECO:0007669"/>
    <property type="project" value="UniProtKB-ARBA"/>
</dbReference>
<feature type="signal peptide" evidence="15">
    <location>
        <begin position="1"/>
        <end position="24"/>
    </location>
</feature>
<evidence type="ECO:0000313" key="18">
    <source>
        <dbReference type="Proteomes" id="UP001428341"/>
    </source>
</evidence>
<keyword evidence="6 15" id="KW-0732">Signal</keyword>
<keyword evidence="4" id="KW-0945">Host-virus interaction</keyword>
<name>A0AAP0QN02_9ROSI</name>
<dbReference type="PROSITE" id="PS51473">
    <property type="entry name" value="GNK2"/>
    <property type="match status" value="2"/>
</dbReference>
<evidence type="ECO:0000256" key="5">
    <source>
        <dbReference type="ARBA" id="ARBA00022692"/>
    </source>
</evidence>
<evidence type="ECO:0000256" key="1">
    <source>
        <dbReference type="ARBA" id="ARBA00004251"/>
    </source>
</evidence>